<evidence type="ECO:0008006" key="4">
    <source>
        <dbReference type="Google" id="ProtNLM"/>
    </source>
</evidence>
<feature type="region of interest" description="Disordered" evidence="1">
    <location>
        <begin position="20"/>
        <end position="41"/>
    </location>
</feature>
<sequence length="41" mass="4795">MKSELMKELLKAVLDHEVRKHKKGSTEQTICLSTKKRRSEP</sequence>
<proteinExistence type="predicted"/>
<dbReference type="EMBL" id="JAVKPK010000107">
    <property type="protein sequence ID" value="MDR7667224.1"/>
    <property type="molecule type" value="Genomic_DNA"/>
</dbReference>
<reference evidence="3" key="1">
    <citation type="submission" date="2023-07" db="EMBL/GenBank/DDBJ databases">
        <title>Whole-genome sequencing of a new Methanosarcina sp. Z-7115.</title>
        <authorList>
            <person name="Zhilina T.N."/>
            <person name="Merkel A.Y."/>
        </authorList>
    </citation>
    <scope>NUCLEOTIDE SEQUENCE [LARGE SCALE GENOMIC DNA]</scope>
    <source>
        <strain evidence="3">Z-7115</strain>
    </source>
</reference>
<evidence type="ECO:0000313" key="2">
    <source>
        <dbReference type="EMBL" id="MDR7667224.1"/>
    </source>
</evidence>
<dbReference type="Proteomes" id="UP001246244">
    <property type="component" value="Unassembled WGS sequence"/>
</dbReference>
<evidence type="ECO:0000256" key="1">
    <source>
        <dbReference type="SAM" id="MobiDB-lite"/>
    </source>
</evidence>
<evidence type="ECO:0000313" key="3">
    <source>
        <dbReference type="Proteomes" id="UP001246244"/>
    </source>
</evidence>
<comment type="caution">
    <text evidence="2">The sequence shown here is derived from an EMBL/GenBank/DDBJ whole genome shotgun (WGS) entry which is preliminary data.</text>
</comment>
<protein>
    <recommendedName>
        <fullName evidence="4">Mobile element protein</fullName>
    </recommendedName>
</protein>
<dbReference type="RefSeq" id="WP_310577252.1">
    <property type="nucleotide sequence ID" value="NZ_JAVKPK010000107.1"/>
</dbReference>
<accession>A0ABU2D5G8</accession>
<organism evidence="2 3">
    <name type="scientific">Methanosarcina baikalica</name>
    <dbReference type="NCBI Taxonomy" id="3073890"/>
    <lineage>
        <taxon>Archaea</taxon>
        <taxon>Methanobacteriati</taxon>
        <taxon>Methanobacteriota</taxon>
        <taxon>Stenosarchaea group</taxon>
        <taxon>Methanomicrobia</taxon>
        <taxon>Methanosarcinales</taxon>
        <taxon>Methanosarcinaceae</taxon>
        <taxon>Methanosarcina</taxon>
    </lineage>
</organism>
<name>A0ABU2D5G8_9EURY</name>
<keyword evidence="3" id="KW-1185">Reference proteome</keyword>
<gene>
    <name evidence="2" type="ORF">RG963_15875</name>
</gene>